<gene>
    <name evidence="5" type="ORF">THAPSDRAFT_22941</name>
</gene>
<dbReference type="SUPFAM" id="SSF48113">
    <property type="entry name" value="Heme-dependent peroxidases"/>
    <property type="match status" value="1"/>
</dbReference>
<protein>
    <recommendedName>
        <fullName evidence="4">Plant heme peroxidase family profile domain-containing protein</fullName>
    </recommendedName>
</protein>
<dbReference type="AlphaFoldDB" id="B8C410"/>
<keyword evidence="1" id="KW-0560">Oxidoreductase</keyword>
<dbReference type="PaxDb" id="35128-Thaps22941"/>
<dbReference type="GO" id="GO:0042744">
    <property type="term" value="P:hydrogen peroxide catabolic process"/>
    <property type="evidence" value="ECO:0000318"/>
    <property type="project" value="GO_Central"/>
</dbReference>
<dbReference type="PANTHER" id="PTHR31356:SF58">
    <property type="entry name" value="CYTOCHROME C PEROXIDASE, MITOCHONDRIAL"/>
    <property type="match status" value="1"/>
</dbReference>
<dbReference type="PRINTS" id="PR00458">
    <property type="entry name" value="PEROXIDASE"/>
</dbReference>
<feature type="compositionally biased region" description="Basic and acidic residues" evidence="3">
    <location>
        <begin position="528"/>
        <end position="544"/>
    </location>
</feature>
<evidence type="ECO:0000256" key="2">
    <source>
        <dbReference type="RuleBase" id="RU004241"/>
    </source>
</evidence>
<proteinExistence type="inferred from homology"/>
<dbReference type="Pfam" id="PF00141">
    <property type="entry name" value="peroxidase"/>
    <property type="match status" value="1"/>
</dbReference>
<dbReference type="PROSITE" id="PS50873">
    <property type="entry name" value="PEROXIDASE_4"/>
    <property type="match status" value="1"/>
</dbReference>
<evidence type="ECO:0000256" key="1">
    <source>
        <dbReference type="ARBA" id="ARBA00023002"/>
    </source>
</evidence>
<dbReference type="RefSeq" id="XP_002290466.1">
    <property type="nucleotide sequence ID" value="XM_002290430.1"/>
</dbReference>
<dbReference type="InParanoid" id="B8C410"/>
<dbReference type="FunFam" id="1.10.520.10:FF:000043">
    <property type="entry name" value="Predicted protein"/>
    <property type="match status" value="1"/>
</dbReference>
<dbReference type="InterPro" id="IPR010255">
    <property type="entry name" value="Haem_peroxidase_sf"/>
</dbReference>
<accession>B8C410</accession>
<dbReference type="eggNOG" id="ENOG502SAF2">
    <property type="taxonomic scope" value="Eukaryota"/>
</dbReference>
<reference evidence="5 6" key="2">
    <citation type="journal article" date="2008" name="Nature">
        <title>The Phaeodactylum genome reveals the evolutionary history of diatom genomes.</title>
        <authorList>
            <person name="Bowler C."/>
            <person name="Allen A.E."/>
            <person name="Badger J.H."/>
            <person name="Grimwood J."/>
            <person name="Jabbari K."/>
            <person name="Kuo A."/>
            <person name="Maheswari U."/>
            <person name="Martens C."/>
            <person name="Maumus F."/>
            <person name="Otillar R.P."/>
            <person name="Rayko E."/>
            <person name="Salamov A."/>
            <person name="Vandepoele K."/>
            <person name="Beszteri B."/>
            <person name="Gruber A."/>
            <person name="Heijde M."/>
            <person name="Katinka M."/>
            <person name="Mock T."/>
            <person name="Valentin K."/>
            <person name="Verret F."/>
            <person name="Berges J.A."/>
            <person name="Brownlee C."/>
            <person name="Cadoret J.P."/>
            <person name="Chiovitti A."/>
            <person name="Choi C.J."/>
            <person name="Coesel S."/>
            <person name="De Martino A."/>
            <person name="Detter J.C."/>
            <person name="Durkin C."/>
            <person name="Falciatore A."/>
            <person name="Fournet J."/>
            <person name="Haruta M."/>
            <person name="Huysman M.J."/>
            <person name="Jenkins B.D."/>
            <person name="Jiroutova K."/>
            <person name="Jorgensen R.E."/>
            <person name="Joubert Y."/>
            <person name="Kaplan A."/>
            <person name="Kroger N."/>
            <person name="Kroth P.G."/>
            <person name="La Roche J."/>
            <person name="Lindquist E."/>
            <person name="Lommer M."/>
            <person name="Martin-Jezequel V."/>
            <person name="Lopez P.J."/>
            <person name="Lucas S."/>
            <person name="Mangogna M."/>
            <person name="McGinnis K."/>
            <person name="Medlin L.K."/>
            <person name="Montsant A."/>
            <person name="Oudot-Le Secq M.P."/>
            <person name="Napoli C."/>
            <person name="Obornik M."/>
            <person name="Parker M.S."/>
            <person name="Petit J.L."/>
            <person name="Porcel B.M."/>
            <person name="Poulsen N."/>
            <person name="Robison M."/>
            <person name="Rychlewski L."/>
            <person name="Rynearson T.A."/>
            <person name="Schmutz J."/>
            <person name="Shapiro H."/>
            <person name="Siaut M."/>
            <person name="Stanley M."/>
            <person name="Sussman M.R."/>
            <person name="Taylor A.R."/>
            <person name="Vardi A."/>
            <person name="von Dassow P."/>
            <person name="Vyverman W."/>
            <person name="Willis A."/>
            <person name="Wyrwicz L.S."/>
            <person name="Rokhsar D.S."/>
            <person name="Weissenbach J."/>
            <person name="Armbrust E.V."/>
            <person name="Green B.R."/>
            <person name="Van de Peer Y."/>
            <person name="Grigoriev I.V."/>
        </authorList>
    </citation>
    <scope>NUCLEOTIDE SEQUENCE [LARGE SCALE GENOMIC DNA]</scope>
    <source>
        <strain evidence="5 6">CCMP1335</strain>
    </source>
</reference>
<comment type="similarity">
    <text evidence="2">Belongs to the peroxidase family.</text>
</comment>
<organism evidence="5 6">
    <name type="scientific">Thalassiosira pseudonana</name>
    <name type="common">Marine diatom</name>
    <name type="synonym">Cyclotella nana</name>
    <dbReference type="NCBI Taxonomy" id="35128"/>
    <lineage>
        <taxon>Eukaryota</taxon>
        <taxon>Sar</taxon>
        <taxon>Stramenopiles</taxon>
        <taxon>Ochrophyta</taxon>
        <taxon>Bacillariophyta</taxon>
        <taxon>Coscinodiscophyceae</taxon>
        <taxon>Thalassiosirophycidae</taxon>
        <taxon>Thalassiosirales</taxon>
        <taxon>Thalassiosiraceae</taxon>
        <taxon>Thalassiosira</taxon>
    </lineage>
</organism>
<dbReference type="GO" id="GO:0000302">
    <property type="term" value="P:response to reactive oxygen species"/>
    <property type="evidence" value="ECO:0000318"/>
    <property type="project" value="GO_Central"/>
</dbReference>
<keyword evidence="6" id="KW-1185">Reference proteome</keyword>
<dbReference type="PANTHER" id="PTHR31356">
    <property type="entry name" value="THYLAKOID LUMENAL 29 KDA PROTEIN, CHLOROPLASTIC-RELATED"/>
    <property type="match status" value="1"/>
</dbReference>
<feature type="region of interest" description="Disordered" evidence="3">
    <location>
        <begin position="496"/>
        <end position="544"/>
    </location>
</feature>
<dbReference type="InterPro" id="IPR002016">
    <property type="entry name" value="Haem_peroxidase"/>
</dbReference>
<evidence type="ECO:0000313" key="5">
    <source>
        <dbReference type="EMBL" id="EED92218.1"/>
    </source>
</evidence>
<dbReference type="CDD" id="cd00314">
    <property type="entry name" value="plant_peroxidase_like"/>
    <property type="match status" value="1"/>
</dbReference>
<dbReference type="Proteomes" id="UP000001449">
    <property type="component" value="Chromosome 5"/>
</dbReference>
<dbReference type="GO" id="GO:0020037">
    <property type="term" value="F:heme binding"/>
    <property type="evidence" value="ECO:0007669"/>
    <property type="project" value="InterPro"/>
</dbReference>
<dbReference type="PROSITE" id="PS00435">
    <property type="entry name" value="PEROXIDASE_1"/>
    <property type="match status" value="1"/>
</dbReference>
<dbReference type="Gene3D" id="1.10.520.10">
    <property type="match status" value="1"/>
</dbReference>
<evidence type="ECO:0000256" key="3">
    <source>
        <dbReference type="SAM" id="MobiDB-lite"/>
    </source>
</evidence>
<name>B8C410_THAPS</name>
<evidence type="ECO:0000313" key="6">
    <source>
        <dbReference type="Proteomes" id="UP000001449"/>
    </source>
</evidence>
<dbReference type="HOGENOM" id="CLU_501102_0_0_1"/>
<feature type="domain" description="Plant heme peroxidase family profile" evidence="4">
    <location>
        <begin position="162"/>
        <end position="457"/>
    </location>
</feature>
<dbReference type="GO" id="GO:0004601">
    <property type="term" value="F:peroxidase activity"/>
    <property type="evidence" value="ECO:0000318"/>
    <property type="project" value="GO_Central"/>
</dbReference>
<evidence type="ECO:0000259" key="4">
    <source>
        <dbReference type="PROSITE" id="PS50873"/>
    </source>
</evidence>
<dbReference type="OMA" id="VIPDECE"/>
<dbReference type="InterPro" id="IPR019793">
    <property type="entry name" value="Peroxidases_heam-ligand_BS"/>
</dbReference>
<reference evidence="5 6" key="1">
    <citation type="journal article" date="2004" name="Science">
        <title>The genome of the diatom Thalassiosira pseudonana: ecology, evolution, and metabolism.</title>
        <authorList>
            <person name="Armbrust E.V."/>
            <person name="Berges J.A."/>
            <person name="Bowler C."/>
            <person name="Green B.R."/>
            <person name="Martinez D."/>
            <person name="Putnam N.H."/>
            <person name="Zhou S."/>
            <person name="Allen A.E."/>
            <person name="Apt K.E."/>
            <person name="Bechner M."/>
            <person name="Brzezinski M.A."/>
            <person name="Chaal B.K."/>
            <person name="Chiovitti A."/>
            <person name="Davis A.K."/>
            <person name="Demarest M.S."/>
            <person name="Detter J.C."/>
            <person name="Glavina T."/>
            <person name="Goodstein D."/>
            <person name="Hadi M.Z."/>
            <person name="Hellsten U."/>
            <person name="Hildebrand M."/>
            <person name="Jenkins B.D."/>
            <person name="Jurka J."/>
            <person name="Kapitonov V.V."/>
            <person name="Kroger N."/>
            <person name="Lau W.W."/>
            <person name="Lane T.W."/>
            <person name="Larimer F.W."/>
            <person name="Lippmeier J.C."/>
            <person name="Lucas S."/>
            <person name="Medina M."/>
            <person name="Montsant A."/>
            <person name="Obornik M."/>
            <person name="Parker M.S."/>
            <person name="Palenik B."/>
            <person name="Pazour G.J."/>
            <person name="Richardson P.M."/>
            <person name="Rynearson T.A."/>
            <person name="Saito M.A."/>
            <person name="Schwartz D.C."/>
            <person name="Thamatrakoln K."/>
            <person name="Valentin K."/>
            <person name="Vardi A."/>
            <person name="Wilkerson F.P."/>
            <person name="Rokhsar D.S."/>
        </authorList>
    </citation>
    <scope>NUCLEOTIDE SEQUENCE [LARGE SCALE GENOMIC DNA]</scope>
    <source>
        <strain evidence="5 6">CCMP1335</strain>
    </source>
</reference>
<sequence>MKFSSISLVLLSAKDGFTAARLFSSEKETVVDVNAVDSKIIKVPTVPTFPTPTFPTLTPKPTTCDLTCKVDEDCPMFCHKDSFYGPGTCIVGAPTPTPPPMTNPPTVCECTDPSVIPDECEVDILIDLMDFEVSSAHKLLAQWTRAAFHDAGTFNQITGEGGANGCLLTDPLMRDEPENDFLDDALNTLQDIKNLWHAHADTCINVSSADMLQFAIFFAVNRQKGTPGLDAAKRATMISDFTWGRPDEPNCDTMWTLNLPDFNHPATNGPIPTRCTAAGGEIKNKMMDRNGFTDEEATALIGAHTIGLIRNTFGPGMAGAWVTNGEDSATFNGPVFDNAYHDFLSNTIVENTAPAFAGNVAPFTPGPFVGVFPNWFRDVPNDLDHLDTDVALAFPSLDLSIHPRFDTFTNNFAASNTLFLTTFFAALEKMSSLGVSVVLSPPTPCESPCGGGGSGGIGGGGGITVDVAIKMAKLLGNATAFADEATSAIQERRAEEIKKLTSPPADIISDEITTTKPTRPAETVPTKLDPRLVEQQKLEESKTP</sequence>
<dbReference type="EMBL" id="CM000642">
    <property type="protein sequence ID" value="EED92218.1"/>
    <property type="molecule type" value="Genomic_DNA"/>
</dbReference>
<dbReference type="GO" id="GO:0034599">
    <property type="term" value="P:cellular response to oxidative stress"/>
    <property type="evidence" value="ECO:0000318"/>
    <property type="project" value="GO_Central"/>
</dbReference>
<dbReference type="InterPro" id="IPR044831">
    <property type="entry name" value="Ccp1-like"/>
</dbReference>
<dbReference type="Gene3D" id="1.10.420.10">
    <property type="entry name" value="Peroxidase, domain 2"/>
    <property type="match status" value="1"/>
</dbReference>
<dbReference type="GeneID" id="7442315"/>
<dbReference type="KEGG" id="tps:THAPSDRAFT_22941"/>